<dbReference type="InterPro" id="IPR050832">
    <property type="entry name" value="Bact_Acetyltransf"/>
</dbReference>
<proteinExistence type="predicted"/>
<dbReference type="SUPFAM" id="SSF55729">
    <property type="entry name" value="Acyl-CoA N-acyltransferases (Nat)"/>
    <property type="match status" value="1"/>
</dbReference>
<accession>A0ABQ2J0A8</accession>
<name>A0ABQ2J0A8_9ACTN</name>
<dbReference type="InterPro" id="IPR013653">
    <property type="entry name" value="GCN5-like_dom"/>
</dbReference>
<gene>
    <name evidence="4" type="ORF">GCM10012285_04050</name>
</gene>
<evidence type="ECO:0000313" key="4">
    <source>
        <dbReference type="EMBL" id="GGN33182.1"/>
    </source>
</evidence>
<keyword evidence="2" id="KW-0012">Acyltransferase</keyword>
<feature type="domain" description="N-acetyltransferase" evidence="3">
    <location>
        <begin position="147"/>
        <end position="284"/>
    </location>
</feature>
<comment type="caution">
    <text evidence="4">The sequence shown here is derived from an EMBL/GenBank/DDBJ whole genome shotgun (WGS) entry which is preliminary data.</text>
</comment>
<evidence type="ECO:0000259" key="3">
    <source>
        <dbReference type="PROSITE" id="PS51186"/>
    </source>
</evidence>
<dbReference type="PANTHER" id="PTHR43877">
    <property type="entry name" value="AMINOALKYLPHOSPHONATE N-ACETYLTRANSFERASE-RELATED-RELATED"/>
    <property type="match status" value="1"/>
</dbReference>
<dbReference type="Pfam" id="PF08445">
    <property type="entry name" value="FR47"/>
    <property type="match status" value="1"/>
</dbReference>
<dbReference type="InterPro" id="IPR016181">
    <property type="entry name" value="Acyl_CoA_acyltransferase"/>
</dbReference>
<sequence>MAWTTTQDPETFEAAAGAFLRSRPVRHTVLLSVVSSLRSPGADAYGARAPEFGWWRPGEAAPVGAAYVWTPPRTALLSPMPDEAADALVETLVAKRSGIPGVKAGHAVAEAVSAAWQRHHGGPVTCVQRLRLHRLDRLIEPSPAPAGTARRATTADRDLLLAWSTAFATEIGGTPPDGARAVDERIAGGRWLLWESGGRPVSMACHTAPLAGAARIAPVYTPPELRGRGYAGAVTAAVSRSVRARGTREVLLFTDLANPTSNALYRRLGYRPVEDQLVLEFGRE</sequence>
<keyword evidence="5" id="KW-1185">Reference proteome</keyword>
<evidence type="ECO:0000256" key="1">
    <source>
        <dbReference type="ARBA" id="ARBA00022679"/>
    </source>
</evidence>
<organism evidence="4 5">
    <name type="scientific">Streptomyces kronopolitis</name>
    <dbReference type="NCBI Taxonomy" id="1612435"/>
    <lineage>
        <taxon>Bacteria</taxon>
        <taxon>Bacillati</taxon>
        <taxon>Actinomycetota</taxon>
        <taxon>Actinomycetes</taxon>
        <taxon>Kitasatosporales</taxon>
        <taxon>Streptomycetaceae</taxon>
        <taxon>Streptomyces</taxon>
    </lineage>
</organism>
<evidence type="ECO:0000256" key="2">
    <source>
        <dbReference type="ARBA" id="ARBA00023315"/>
    </source>
</evidence>
<dbReference type="CDD" id="cd04301">
    <property type="entry name" value="NAT_SF"/>
    <property type="match status" value="1"/>
</dbReference>
<dbReference type="PROSITE" id="PS51186">
    <property type="entry name" value="GNAT"/>
    <property type="match status" value="1"/>
</dbReference>
<dbReference type="EMBL" id="BMND01000002">
    <property type="protein sequence ID" value="GGN33182.1"/>
    <property type="molecule type" value="Genomic_DNA"/>
</dbReference>
<protein>
    <submittedName>
        <fullName evidence="4">N-acetyltransferase</fullName>
    </submittedName>
</protein>
<dbReference type="Proteomes" id="UP000600080">
    <property type="component" value="Unassembled WGS sequence"/>
</dbReference>
<dbReference type="RefSeq" id="WP_189095760.1">
    <property type="nucleotide sequence ID" value="NZ_BMND01000002.1"/>
</dbReference>
<reference evidence="5" key="1">
    <citation type="journal article" date="2019" name="Int. J. Syst. Evol. Microbiol.">
        <title>The Global Catalogue of Microorganisms (GCM) 10K type strain sequencing project: providing services to taxonomists for standard genome sequencing and annotation.</title>
        <authorList>
            <consortium name="The Broad Institute Genomics Platform"/>
            <consortium name="The Broad Institute Genome Sequencing Center for Infectious Disease"/>
            <person name="Wu L."/>
            <person name="Ma J."/>
        </authorList>
    </citation>
    <scope>NUCLEOTIDE SEQUENCE [LARGE SCALE GENOMIC DNA]</scope>
    <source>
        <strain evidence="5">CGMCC 4.7323</strain>
    </source>
</reference>
<dbReference type="InterPro" id="IPR000182">
    <property type="entry name" value="GNAT_dom"/>
</dbReference>
<dbReference type="GeneID" id="301546302"/>
<dbReference type="Gene3D" id="3.40.630.30">
    <property type="match status" value="1"/>
</dbReference>
<evidence type="ECO:0000313" key="5">
    <source>
        <dbReference type="Proteomes" id="UP000600080"/>
    </source>
</evidence>
<keyword evidence="1" id="KW-0808">Transferase</keyword>